<reference evidence="1" key="1">
    <citation type="submission" date="2020-05" db="EMBL/GenBank/DDBJ databases">
        <title>Mycena genomes resolve the evolution of fungal bioluminescence.</title>
        <authorList>
            <person name="Tsai I.J."/>
        </authorList>
    </citation>
    <scope>NUCLEOTIDE SEQUENCE</scope>
    <source>
        <strain evidence="1">171206Taipei</strain>
    </source>
</reference>
<evidence type="ECO:0000313" key="2">
    <source>
        <dbReference type="Proteomes" id="UP000636479"/>
    </source>
</evidence>
<dbReference type="GeneID" id="59342348"/>
<evidence type="ECO:0000313" key="1">
    <source>
        <dbReference type="EMBL" id="KAF7309267.1"/>
    </source>
</evidence>
<dbReference type="RefSeq" id="XP_037222717.1">
    <property type="nucleotide sequence ID" value="XM_037359832.1"/>
</dbReference>
<accession>A0A8H6T3L1</accession>
<sequence>MTDQIAHEPYFPPDLERLIFRLAAVNSNPDGIRVLMLVAWRVKDWVEPLLYRAIVIGPFPLGSISSTIPLITFETFDRVVELKGRSWLARTVQHLLLSSLRPAEITKVLQICTGLRRIMVFAVASFHGALDPVSGLRVFQGRLSDFFDLAALQYQISHRPCLAHLTHAEFLDEVSLSSADNERLWQDVLLLPSLTHLACSTNQWNALPSQMSDHVVAALFPAGGLQVFALIRYVAGGGSKELRLGLALRRHPGFVFLADGIGFWARNWSDGTTMNRSGDYWMQAEDFVQKRIAGTIDKDNYALYTPHPII</sequence>
<name>A0A8H6T3L1_9AGAR</name>
<keyword evidence="2" id="KW-1185">Reference proteome</keyword>
<dbReference type="AlphaFoldDB" id="A0A8H6T3L1"/>
<dbReference type="EMBL" id="JACAZF010000003">
    <property type="protein sequence ID" value="KAF7309267.1"/>
    <property type="molecule type" value="Genomic_DNA"/>
</dbReference>
<protein>
    <submittedName>
        <fullName evidence="1">Uncharacterized protein</fullName>
    </submittedName>
</protein>
<dbReference type="Proteomes" id="UP000636479">
    <property type="component" value="Unassembled WGS sequence"/>
</dbReference>
<gene>
    <name evidence="1" type="ORF">MIND_00297000</name>
</gene>
<proteinExistence type="predicted"/>
<organism evidence="1 2">
    <name type="scientific">Mycena indigotica</name>
    <dbReference type="NCBI Taxonomy" id="2126181"/>
    <lineage>
        <taxon>Eukaryota</taxon>
        <taxon>Fungi</taxon>
        <taxon>Dikarya</taxon>
        <taxon>Basidiomycota</taxon>
        <taxon>Agaricomycotina</taxon>
        <taxon>Agaricomycetes</taxon>
        <taxon>Agaricomycetidae</taxon>
        <taxon>Agaricales</taxon>
        <taxon>Marasmiineae</taxon>
        <taxon>Mycenaceae</taxon>
        <taxon>Mycena</taxon>
    </lineage>
</organism>
<comment type="caution">
    <text evidence="1">The sequence shown here is derived from an EMBL/GenBank/DDBJ whole genome shotgun (WGS) entry which is preliminary data.</text>
</comment>
<dbReference type="OrthoDB" id="3145912at2759"/>